<gene>
    <name evidence="2" type="ORF">Din_026291</name>
</gene>
<dbReference type="GO" id="GO:0003682">
    <property type="term" value="F:chromatin binding"/>
    <property type="evidence" value="ECO:0007669"/>
    <property type="project" value="InterPro"/>
</dbReference>
<proteinExistence type="predicted"/>
<dbReference type="Gene3D" id="2.30.30.140">
    <property type="match status" value="1"/>
</dbReference>
<dbReference type="AlphaFoldDB" id="A0A5B7AJB6"/>
<accession>A0A5B7AJB6</accession>
<feature type="domain" description="SAWADEE" evidence="1">
    <location>
        <begin position="13"/>
        <end position="157"/>
    </location>
</feature>
<evidence type="ECO:0000259" key="1">
    <source>
        <dbReference type="Pfam" id="PF16719"/>
    </source>
</evidence>
<dbReference type="InterPro" id="IPR032001">
    <property type="entry name" value="SAWADEE_dom"/>
</dbReference>
<sequence length="438" mass="49891">MKGSGNASTDFSAYNLEFRCSEDDAWYSVRVVIDGDTLTVKFWNFPEACDERYNVGDFQTLQAVNDFVQKFRPISAQLQDSQCSKVIEGMTVCASFTDSLAFNDDDLRFYDAVVEAVHYEKHSFSKEEEECLCAFVLLWQHGPKEGTLTSTNIANICLIQSAAQVDPRVASFSKMAKEKIEISSFKSGLISKGDISSSKGSTCDIENYGSSIKLQSSLSRYGLQEKESIRQFGSPLRTTEGRFNKCHERIDQDQDFGGKSLDIKGMEEISSHHLLLIENLEKDLSASSMMEFIHKQTSISPQAYIFPSLSSESYTRGAIVLDCKKKLKKIYEFLNNPDRIIMSSRGRPWVITEKLLRCGTFKTPLGSLMPESQYKFQNRNIDGELKVVYLGTEEYRTAKRLRDLFMDFVDHQQRLHKRLAMEEKKILQSSRQFSCCKC</sequence>
<dbReference type="PANTHER" id="PTHR36384:SF1">
    <property type="entry name" value="SAWADEE PROTEIN"/>
    <property type="match status" value="1"/>
</dbReference>
<dbReference type="Pfam" id="PF16719">
    <property type="entry name" value="SAWADEE"/>
    <property type="match status" value="1"/>
</dbReference>
<reference evidence="2" key="1">
    <citation type="submission" date="2019-08" db="EMBL/GenBank/DDBJ databases">
        <title>Reference gene set and small RNA set construction with multiple tissues from Davidia involucrata Baill.</title>
        <authorList>
            <person name="Yang H."/>
            <person name="Zhou C."/>
            <person name="Li G."/>
            <person name="Wang J."/>
            <person name="Gao P."/>
            <person name="Wang M."/>
            <person name="Wang R."/>
            <person name="Zhao Y."/>
        </authorList>
    </citation>
    <scope>NUCLEOTIDE SEQUENCE</scope>
    <source>
        <tissue evidence="2">Mixed with DoveR01_LX</tissue>
    </source>
</reference>
<evidence type="ECO:0000313" key="2">
    <source>
        <dbReference type="EMBL" id="MPA56850.1"/>
    </source>
</evidence>
<organism evidence="2">
    <name type="scientific">Davidia involucrata</name>
    <name type="common">Dove tree</name>
    <dbReference type="NCBI Taxonomy" id="16924"/>
    <lineage>
        <taxon>Eukaryota</taxon>
        <taxon>Viridiplantae</taxon>
        <taxon>Streptophyta</taxon>
        <taxon>Embryophyta</taxon>
        <taxon>Tracheophyta</taxon>
        <taxon>Spermatophyta</taxon>
        <taxon>Magnoliopsida</taxon>
        <taxon>eudicotyledons</taxon>
        <taxon>Gunneridae</taxon>
        <taxon>Pentapetalae</taxon>
        <taxon>asterids</taxon>
        <taxon>Cornales</taxon>
        <taxon>Nyssaceae</taxon>
        <taxon>Davidia</taxon>
    </lineage>
</organism>
<protein>
    <recommendedName>
        <fullName evidence="1">SAWADEE domain-containing protein</fullName>
    </recommendedName>
</protein>
<name>A0A5B7AJB6_DAVIN</name>
<dbReference type="PANTHER" id="PTHR36384">
    <property type="entry name" value="SAWADEE PROTEIN"/>
    <property type="match status" value="1"/>
</dbReference>
<dbReference type="EMBL" id="GHES01026291">
    <property type="protein sequence ID" value="MPA56850.1"/>
    <property type="molecule type" value="Transcribed_RNA"/>
</dbReference>